<dbReference type="NCBIfam" id="TIGR00748">
    <property type="entry name" value="HMG_CoA_syn_Arc"/>
    <property type="match status" value="1"/>
</dbReference>
<dbReference type="Pfam" id="PF08541">
    <property type="entry name" value="ACP_syn_III_C"/>
    <property type="match status" value="1"/>
</dbReference>
<dbReference type="Gene3D" id="3.40.47.10">
    <property type="match status" value="1"/>
</dbReference>
<dbReference type="GO" id="GO:0006084">
    <property type="term" value="P:acetyl-CoA metabolic process"/>
    <property type="evidence" value="ECO:0007669"/>
    <property type="project" value="TreeGrafter"/>
</dbReference>
<evidence type="ECO:0000313" key="3">
    <source>
        <dbReference type="EMBL" id="QPC81251.1"/>
    </source>
</evidence>
<feature type="domain" description="Beta-ketoacyl-[acyl-carrier-protein] synthase III C-terminal" evidence="2">
    <location>
        <begin position="234"/>
        <end position="310"/>
    </location>
</feature>
<proteinExistence type="inferred from homology"/>
<dbReference type="PANTHER" id="PTHR43323:SF2">
    <property type="entry name" value="HYDROXYMETHYLGLUTARYL-COA SYNTHASE"/>
    <property type="match status" value="1"/>
</dbReference>
<dbReference type="InterPro" id="IPR004656">
    <property type="entry name" value="HMG_CoA_Synthase"/>
</dbReference>
<dbReference type="GO" id="GO:0004421">
    <property type="term" value="F:hydroxymethylglutaryl-CoA synthase activity"/>
    <property type="evidence" value="ECO:0007669"/>
    <property type="project" value="UniProtKB-EC"/>
</dbReference>
<gene>
    <name evidence="3" type="ORF">G4Y79_16240</name>
</gene>
<dbReference type="PANTHER" id="PTHR43323">
    <property type="entry name" value="3-HYDROXY-3-METHYLGLUTARYL COENZYME A SYNTHASE"/>
    <property type="match status" value="1"/>
</dbReference>
<dbReference type="EMBL" id="CP062983">
    <property type="protein sequence ID" value="QPC81251.1"/>
    <property type="molecule type" value="Genomic_DNA"/>
</dbReference>
<dbReference type="AlphaFoldDB" id="A0A7S8E6F7"/>
<dbReference type="CDD" id="cd00827">
    <property type="entry name" value="init_cond_enzymes"/>
    <property type="match status" value="1"/>
</dbReference>
<dbReference type="KEGG" id="pmet:G4Y79_16240"/>
<dbReference type="EC" id="2.3.3.10" evidence="3"/>
<keyword evidence="1 3" id="KW-0808">Transferase</keyword>
<dbReference type="HAMAP" id="MF_01409">
    <property type="entry name" value="HMG_CoA_synth_arch"/>
    <property type="match status" value="1"/>
</dbReference>
<keyword evidence="4" id="KW-1185">Reference proteome</keyword>
<dbReference type="RefSeq" id="WP_195169324.1">
    <property type="nucleotide sequence ID" value="NZ_CP062983.1"/>
</dbReference>
<dbReference type="SUPFAM" id="SSF53901">
    <property type="entry name" value="Thiolase-like"/>
    <property type="match status" value="2"/>
</dbReference>
<reference evidence="3 4" key="1">
    <citation type="submission" date="2020-02" db="EMBL/GenBank/DDBJ databases">
        <authorList>
            <person name="Zheng R.K."/>
            <person name="Sun C.M."/>
        </authorList>
    </citation>
    <scope>NUCLEOTIDE SEQUENCE [LARGE SCALE GENOMIC DNA]</scope>
    <source>
        <strain evidence="4">rifampicinis</strain>
    </source>
</reference>
<accession>A0A7S8E6F7</accession>
<organism evidence="3 4">
    <name type="scientific">Phototrophicus methaneseepsis</name>
    <dbReference type="NCBI Taxonomy" id="2710758"/>
    <lineage>
        <taxon>Bacteria</taxon>
        <taxon>Bacillati</taxon>
        <taxon>Chloroflexota</taxon>
        <taxon>Candidatus Thermofontia</taxon>
        <taxon>Phototrophicales</taxon>
        <taxon>Phototrophicaceae</taxon>
        <taxon>Phototrophicus</taxon>
    </lineage>
</organism>
<dbReference type="Proteomes" id="UP000594468">
    <property type="component" value="Chromosome"/>
</dbReference>
<protein>
    <submittedName>
        <fullName evidence="3">Hydroxymethylglutaryl-CoA synthase</fullName>
        <ecNumber evidence="3">2.3.3.10</ecNumber>
    </submittedName>
</protein>
<dbReference type="InterPro" id="IPR013747">
    <property type="entry name" value="ACP_syn_III_C"/>
</dbReference>
<name>A0A7S8E6F7_9CHLR</name>
<evidence type="ECO:0000256" key="1">
    <source>
        <dbReference type="ARBA" id="ARBA00022679"/>
    </source>
</evidence>
<keyword evidence="3" id="KW-0012">Acyltransferase</keyword>
<sequence length="357" mass="38228">MTVDKHNGLLMQPDRAVGIVGYGAYVPQYRLPGSEVARIWTNGLGGSPVKEKAVAGLDEDVITMSIEAARNAVKRAQISPSKLRAVWVGSESHPYAVKPSSTIVAEAIGAAPNIQAADWEFACKAGTEAVQASIGIVGSGMGQYTLSIGMDTAQGRPGDALEYTAASGGAAFLLGPAEEALAVYQGSYSYVTDTPDFWRRAEEAYPSHGDRFTGEPAYFQHAYSAASKLLELMDTSASDYTHAVFHQPNVKFPSRVAKMLGFSAEQIEVGLLANEIGNVYSGSCMIGLTAILDIAKPGDRLLMVSYGSGAGSDAFDILVTDKITDRQSLAPKTRDYISRRIEIDYATYARYRGKLKE</sequence>
<dbReference type="NCBIfam" id="NF003274">
    <property type="entry name" value="PRK04262.1"/>
    <property type="match status" value="1"/>
</dbReference>
<evidence type="ECO:0000313" key="4">
    <source>
        <dbReference type="Proteomes" id="UP000594468"/>
    </source>
</evidence>
<dbReference type="InterPro" id="IPR016039">
    <property type="entry name" value="Thiolase-like"/>
</dbReference>
<evidence type="ECO:0000259" key="2">
    <source>
        <dbReference type="Pfam" id="PF08541"/>
    </source>
</evidence>